<comment type="caution">
    <text evidence="2">The sequence shown here is derived from an EMBL/GenBank/DDBJ whole genome shotgun (WGS) entry which is preliminary data.</text>
</comment>
<dbReference type="InterPro" id="IPR029060">
    <property type="entry name" value="PIN-like_dom_sf"/>
</dbReference>
<dbReference type="SUPFAM" id="SSF88723">
    <property type="entry name" value="PIN domain-like"/>
    <property type="match status" value="1"/>
</dbReference>
<proteinExistence type="predicted"/>
<gene>
    <name evidence="2" type="ORF">GCM10010964_19280</name>
</gene>
<evidence type="ECO:0000313" key="3">
    <source>
        <dbReference type="Proteomes" id="UP000597507"/>
    </source>
</evidence>
<dbReference type="Pfam" id="PF01850">
    <property type="entry name" value="PIN"/>
    <property type="match status" value="1"/>
</dbReference>
<feature type="domain" description="PIN" evidence="1">
    <location>
        <begin position="1"/>
        <end position="106"/>
    </location>
</feature>
<name>A0A8J3EC13_9PROT</name>
<protein>
    <recommendedName>
        <fullName evidence="1">PIN domain-containing protein</fullName>
    </recommendedName>
</protein>
<evidence type="ECO:0000259" key="1">
    <source>
        <dbReference type="Pfam" id="PF01850"/>
    </source>
</evidence>
<evidence type="ECO:0000313" key="2">
    <source>
        <dbReference type="EMBL" id="GGG31486.1"/>
    </source>
</evidence>
<dbReference type="InterPro" id="IPR002716">
    <property type="entry name" value="PIN_dom"/>
</dbReference>
<reference evidence="2 3" key="1">
    <citation type="journal article" date="2014" name="Int. J. Syst. Evol. Microbiol.">
        <title>Complete genome sequence of Corynebacterium casei LMG S-19264T (=DSM 44701T), isolated from a smear-ripened cheese.</title>
        <authorList>
            <consortium name="US DOE Joint Genome Institute (JGI-PGF)"/>
            <person name="Walter F."/>
            <person name="Albersmeier A."/>
            <person name="Kalinowski J."/>
            <person name="Ruckert C."/>
        </authorList>
    </citation>
    <scope>NUCLEOTIDE SEQUENCE [LARGE SCALE GENOMIC DNA]</scope>
    <source>
        <strain evidence="2 3">CGMCC 1.16330</strain>
    </source>
</reference>
<dbReference type="AlphaFoldDB" id="A0A8J3EC13"/>
<dbReference type="Gene3D" id="3.40.50.1010">
    <property type="entry name" value="5'-nuclease"/>
    <property type="match status" value="1"/>
</dbReference>
<organism evidence="2 3">
    <name type="scientific">Caldovatus sediminis</name>
    <dbReference type="NCBI Taxonomy" id="2041189"/>
    <lineage>
        <taxon>Bacteria</taxon>
        <taxon>Pseudomonadati</taxon>
        <taxon>Pseudomonadota</taxon>
        <taxon>Alphaproteobacteria</taxon>
        <taxon>Acetobacterales</taxon>
        <taxon>Roseomonadaceae</taxon>
        <taxon>Caldovatus</taxon>
    </lineage>
</organism>
<dbReference type="EMBL" id="BMKS01000005">
    <property type="protein sequence ID" value="GGG31486.1"/>
    <property type="molecule type" value="Genomic_DNA"/>
</dbReference>
<sequence length="123" mass="12871">MLDASAVLAMLFEEPGGERVAEAFADAAISAVNLAEVLGRLARDGVPEDRLATIEARLRRRLRVVDFGAGLAGAAARLAIGRAGLSLGDRACIATAQWLGLPALTAERMRAPLGPGVEVRLIR</sequence>
<accession>A0A8J3EC13</accession>
<keyword evidence="3" id="KW-1185">Reference proteome</keyword>
<dbReference type="Proteomes" id="UP000597507">
    <property type="component" value="Unassembled WGS sequence"/>
</dbReference>